<dbReference type="PANTHER" id="PTHR30469">
    <property type="entry name" value="MULTIDRUG RESISTANCE PROTEIN MDTA"/>
    <property type="match status" value="1"/>
</dbReference>
<sequence length="344" mass="37462">MKKHWLCASVLALTLSVVLTGCTPQSEQPLQGAQEKETPVQVAPIEIGALSLQNEIIGTANPNKTIDVIPKLNGELSKLNVKKGDYINKGASLGSINAEDLEIQLQLEQFALEQAQDQYKNTHNAAPAEMELDQAKRSVEQARLRVKQAQNRIDDAYLKAPISGQVIRVAAEEGGFVTSTSPLFTIVSTNPVTLTANVSANQMLLLQDRKEAKVEIPDLGKSFSSKITYLSPITNESGFYTLEAQADNKDDVIKPGMVAKFIVDQELLKDALLIPTESIVEKNGATHIYIVKDGRAVEKAVEVLESQTKMSAVKGDFHKNDQVVVKGQFTLSDGNKVKIIEGAR</sequence>
<proteinExistence type="inferred from homology"/>
<comment type="caution">
    <text evidence="6">The sequence shown here is derived from an EMBL/GenBank/DDBJ whole genome shotgun (WGS) entry which is preliminary data.</text>
</comment>
<keyword evidence="2" id="KW-0175">Coiled coil</keyword>
<evidence type="ECO:0000259" key="4">
    <source>
        <dbReference type="Pfam" id="PF25917"/>
    </source>
</evidence>
<feature type="domain" description="YknX-like C-terminal permuted SH3-like" evidence="5">
    <location>
        <begin position="272"/>
        <end position="339"/>
    </location>
</feature>
<evidence type="ECO:0000256" key="3">
    <source>
        <dbReference type="SAM" id="SignalP"/>
    </source>
</evidence>
<dbReference type="InterPro" id="IPR006143">
    <property type="entry name" value="RND_pump_MFP"/>
</dbReference>
<accession>A0ABS8YI01</accession>
<protein>
    <submittedName>
        <fullName evidence="6">Efflux RND transporter periplasmic adaptor subunit</fullName>
    </submittedName>
</protein>
<dbReference type="InterPro" id="IPR058625">
    <property type="entry name" value="MdtA-like_BSH"/>
</dbReference>
<name>A0ABS8YI01_9BACL</name>
<comment type="similarity">
    <text evidence="1">Belongs to the membrane fusion protein (MFP) (TC 8.A.1) family.</text>
</comment>
<dbReference type="RefSeq" id="WP_233696702.1">
    <property type="nucleotide sequence ID" value="NZ_JAJNBZ010000006.1"/>
</dbReference>
<dbReference type="SUPFAM" id="SSF111369">
    <property type="entry name" value="HlyD-like secretion proteins"/>
    <property type="match status" value="1"/>
</dbReference>
<dbReference type="PANTHER" id="PTHR30469:SF15">
    <property type="entry name" value="HLYD FAMILY OF SECRETION PROTEINS"/>
    <property type="match status" value="1"/>
</dbReference>
<dbReference type="InterPro" id="IPR058637">
    <property type="entry name" value="YknX-like_C"/>
</dbReference>
<dbReference type="PROSITE" id="PS51257">
    <property type="entry name" value="PROKAR_LIPOPROTEIN"/>
    <property type="match status" value="1"/>
</dbReference>
<dbReference type="Gene3D" id="2.40.420.20">
    <property type="match status" value="1"/>
</dbReference>
<feature type="domain" description="Multidrug resistance protein MdtA-like barrel-sandwich hybrid" evidence="4">
    <location>
        <begin position="65"/>
        <end position="188"/>
    </location>
</feature>
<reference evidence="6 7" key="1">
    <citation type="submission" date="2021-11" db="EMBL/GenBank/DDBJ databases">
        <title>Draft genome sequence of Paenibacillus profundus YoMME, a new Gram-positive bacteria with exoelectrogenic properties.</title>
        <authorList>
            <person name="Hubenova Y."/>
            <person name="Hubenova E."/>
            <person name="Manasiev Y."/>
            <person name="Peykov S."/>
            <person name="Mitov M."/>
        </authorList>
    </citation>
    <scope>NUCLEOTIDE SEQUENCE [LARGE SCALE GENOMIC DNA]</scope>
    <source>
        <strain evidence="6 7">YoMME</strain>
    </source>
</reference>
<organism evidence="6 7">
    <name type="scientific">Paenibacillus profundus</name>
    <dbReference type="NCBI Taxonomy" id="1173085"/>
    <lineage>
        <taxon>Bacteria</taxon>
        <taxon>Bacillati</taxon>
        <taxon>Bacillota</taxon>
        <taxon>Bacilli</taxon>
        <taxon>Bacillales</taxon>
        <taxon>Paenibacillaceae</taxon>
        <taxon>Paenibacillus</taxon>
    </lineage>
</organism>
<gene>
    <name evidence="6" type="ORF">LQV63_10830</name>
</gene>
<feature type="signal peptide" evidence="3">
    <location>
        <begin position="1"/>
        <end position="21"/>
    </location>
</feature>
<dbReference type="NCBIfam" id="TIGR01730">
    <property type="entry name" value="RND_mfp"/>
    <property type="match status" value="1"/>
</dbReference>
<dbReference type="Gene3D" id="1.10.287.470">
    <property type="entry name" value="Helix hairpin bin"/>
    <property type="match status" value="1"/>
</dbReference>
<evidence type="ECO:0000313" key="7">
    <source>
        <dbReference type="Proteomes" id="UP001199916"/>
    </source>
</evidence>
<feature type="chain" id="PRO_5046978060" evidence="3">
    <location>
        <begin position="22"/>
        <end position="344"/>
    </location>
</feature>
<keyword evidence="7" id="KW-1185">Reference proteome</keyword>
<keyword evidence="3" id="KW-0732">Signal</keyword>
<dbReference type="Gene3D" id="2.40.30.170">
    <property type="match status" value="1"/>
</dbReference>
<evidence type="ECO:0000259" key="5">
    <source>
        <dbReference type="Pfam" id="PF25989"/>
    </source>
</evidence>
<dbReference type="Pfam" id="PF25917">
    <property type="entry name" value="BSH_RND"/>
    <property type="match status" value="1"/>
</dbReference>
<dbReference type="Proteomes" id="UP001199916">
    <property type="component" value="Unassembled WGS sequence"/>
</dbReference>
<dbReference type="EMBL" id="JAJNBZ010000006">
    <property type="protein sequence ID" value="MCE5169807.1"/>
    <property type="molecule type" value="Genomic_DNA"/>
</dbReference>
<evidence type="ECO:0000256" key="1">
    <source>
        <dbReference type="ARBA" id="ARBA00009477"/>
    </source>
</evidence>
<feature type="coiled-coil region" evidence="2">
    <location>
        <begin position="98"/>
        <end position="159"/>
    </location>
</feature>
<evidence type="ECO:0000256" key="2">
    <source>
        <dbReference type="SAM" id="Coils"/>
    </source>
</evidence>
<evidence type="ECO:0000313" key="6">
    <source>
        <dbReference type="EMBL" id="MCE5169807.1"/>
    </source>
</evidence>
<dbReference type="Gene3D" id="2.40.50.100">
    <property type="match status" value="1"/>
</dbReference>
<dbReference type="Pfam" id="PF25989">
    <property type="entry name" value="YknX_C"/>
    <property type="match status" value="1"/>
</dbReference>